<name>A0A8B2PR82_9PROT</name>
<evidence type="ECO:0000313" key="1">
    <source>
        <dbReference type="EMBL" id="RAN33679.1"/>
    </source>
</evidence>
<evidence type="ECO:0008006" key="3">
    <source>
        <dbReference type="Google" id="ProtNLM"/>
    </source>
</evidence>
<dbReference type="PROSITE" id="PS51257">
    <property type="entry name" value="PROKAR_LIPOPROTEIN"/>
    <property type="match status" value="1"/>
</dbReference>
<sequence>MNRNSVFGLSALVLAACGGGGATFTDPVNPEDIRAAAAATLDVVCQEVDGSSTIKCDNDEEQMMTSFTKLRIQVAEESDGSLYATIISVQQGRLERKKVVAFLKRFGFSEDDFLAAIERGQRITQGDFTLYDNGDYMSIYSN</sequence>
<reference evidence="1 2" key="1">
    <citation type="submission" date="2013-04" db="EMBL/GenBank/DDBJ databases">
        <title>Hyphomonas sp. T24B3 Genome Sequencing.</title>
        <authorList>
            <person name="Lai Q."/>
            <person name="Shao Z."/>
        </authorList>
    </citation>
    <scope>NUCLEOTIDE SEQUENCE [LARGE SCALE GENOMIC DNA]</scope>
    <source>
        <strain evidence="1 2">T24B3</strain>
    </source>
</reference>
<evidence type="ECO:0000313" key="2">
    <source>
        <dbReference type="Proteomes" id="UP000249123"/>
    </source>
</evidence>
<accession>A0A8B2PR82</accession>
<dbReference type="AlphaFoldDB" id="A0A8B2PR82"/>
<proteinExistence type="predicted"/>
<keyword evidence="2" id="KW-1185">Reference proteome</keyword>
<organism evidence="1 2">
    <name type="scientific">Hyphomonas pacifica</name>
    <dbReference type="NCBI Taxonomy" id="1280941"/>
    <lineage>
        <taxon>Bacteria</taxon>
        <taxon>Pseudomonadati</taxon>
        <taxon>Pseudomonadota</taxon>
        <taxon>Alphaproteobacteria</taxon>
        <taxon>Hyphomonadales</taxon>
        <taxon>Hyphomonadaceae</taxon>
        <taxon>Hyphomonas</taxon>
    </lineage>
</organism>
<dbReference type="Proteomes" id="UP000249123">
    <property type="component" value="Unassembled WGS sequence"/>
</dbReference>
<dbReference type="RefSeq" id="WP_112061904.1">
    <property type="nucleotide sequence ID" value="NZ_AWFA01000017.1"/>
</dbReference>
<dbReference type="OrthoDB" id="9996244at2"/>
<comment type="caution">
    <text evidence="1">The sequence shown here is derived from an EMBL/GenBank/DDBJ whole genome shotgun (WGS) entry which is preliminary data.</text>
</comment>
<gene>
    <name evidence="1" type="ORF">HY3_12305</name>
</gene>
<dbReference type="EMBL" id="AWFB01000017">
    <property type="protein sequence ID" value="RAN33679.1"/>
    <property type="molecule type" value="Genomic_DNA"/>
</dbReference>
<protein>
    <recommendedName>
        <fullName evidence="3">Lipoprotein</fullName>
    </recommendedName>
</protein>